<dbReference type="Proteomes" id="UP000180098">
    <property type="component" value="Unassembled WGS sequence"/>
</dbReference>
<dbReference type="InterPro" id="IPR009835">
    <property type="entry name" value="SrtB"/>
</dbReference>
<accession>A0A1S2LRE0</accession>
<keyword evidence="1" id="KW-0378">Hydrolase</keyword>
<sequence>MKTESIRQKRTSLVKLGMVLFAAVFLFSGFMITTYFVDRAKSQAAYDSLQNVYYSFADMEEEDQAQAEQHGDNTDTDLQNNVMASFHPLLEKNEDTVGWIRIDNTVVDYPVVQGNDNEFYLNYTFNKEKNKSGALFMDFRNSIDFLDQNTIIYGHNMMDGSMFGELKKYRNESFFEEINVITFDSLYEEMEWEIFAVFLSDTSFNYIRPNFPDENAFQQFIQTVEEKVLYSTELEITNDDHILTLSTCASDFDDARLVVMAKRVDN</sequence>
<dbReference type="NCBIfam" id="TIGR03064">
    <property type="entry name" value="sortase_srtB"/>
    <property type="match status" value="1"/>
</dbReference>
<feature type="active site" description="Acyl-thioester intermediate" evidence="2">
    <location>
        <position position="248"/>
    </location>
</feature>
<keyword evidence="3" id="KW-0472">Membrane</keyword>
<keyword evidence="3" id="KW-1133">Transmembrane helix</keyword>
<dbReference type="InterPro" id="IPR023365">
    <property type="entry name" value="Sortase_dom-sf"/>
</dbReference>
<dbReference type="GO" id="GO:0016787">
    <property type="term" value="F:hydrolase activity"/>
    <property type="evidence" value="ECO:0007669"/>
    <property type="project" value="UniProtKB-KW"/>
</dbReference>
<feature type="active site" description="Proton donor/acceptor" evidence="2">
    <location>
        <position position="155"/>
    </location>
</feature>
<evidence type="ECO:0000313" key="5">
    <source>
        <dbReference type="Proteomes" id="UP000180098"/>
    </source>
</evidence>
<reference evidence="4 5" key="1">
    <citation type="submission" date="2016-10" db="EMBL/GenBank/DDBJ databases">
        <title>Draft genome sequences of four alkaliphilic bacteria belonging to the Anaerobacillus genus.</title>
        <authorList>
            <person name="Bassil N.M."/>
            <person name="Lloyd J.R."/>
        </authorList>
    </citation>
    <scope>NUCLEOTIDE SEQUENCE [LARGE SCALE GENOMIC DNA]</scope>
    <source>
        <strain evidence="4 5">DSM 15340</strain>
    </source>
</reference>
<proteinExistence type="predicted"/>
<dbReference type="RefSeq" id="WP_071312422.1">
    <property type="nucleotide sequence ID" value="NZ_MLQQ01000003.1"/>
</dbReference>
<keyword evidence="5" id="KW-1185">Reference proteome</keyword>
<evidence type="ECO:0000256" key="1">
    <source>
        <dbReference type="ARBA" id="ARBA00022801"/>
    </source>
</evidence>
<dbReference type="CDD" id="cd05826">
    <property type="entry name" value="Sortase_B"/>
    <property type="match status" value="1"/>
</dbReference>
<evidence type="ECO:0000256" key="3">
    <source>
        <dbReference type="SAM" id="Phobius"/>
    </source>
</evidence>
<organism evidence="4 5">
    <name type="scientific">Anaerobacillus arseniciselenatis</name>
    <dbReference type="NCBI Taxonomy" id="85682"/>
    <lineage>
        <taxon>Bacteria</taxon>
        <taxon>Bacillati</taxon>
        <taxon>Bacillota</taxon>
        <taxon>Bacilli</taxon>
        <taxon>Bacillales</taxon>
        <taxon>Bacillaceae</taxon>
        <taxon>Anaerobacillus</taxon>
    </lineage>
</organism>
<dbReference type="SUPFAM" id="SSF63817">
    <property type="entry name" value="Sortase"/>
    <property type="match status" value="1"/>
</dbReference>
<keyword evidence="3" id="KW-0812">Transmembrane</keyword>
<dbReference type="InterPro" id="IPR005754">
    <property type="entry name" value="Sortase"/>
</dbReference>
<gene>
    <name evidence="4" type="ORF">BKP35_05530</name>
</gene>
<dbReference type="Pfam" id="PF04203">
    <property type="entry name" value="Sortase"/>
    <property type="match status" value="1"/>
</dbReference>
<comment type="caution">
    <text evidence="4">The sequence shown here is derived from an EMBL/GenBank/DDBJ whole genome shotgun (WGS) entry which is preliminary data.</text>
</comment>
<name>A0A1S2LRE0_9BACI</name>
<protein>
    <submittedName>
        <fullName evidence="4">SrtB family sortase</fullName>
    </submittedName>
</protein>
<dbReference type="Gene3D" id="2.40.260.10">
    <property type="entry name" value="Sortase"/>
    <property type="match status" value="1"/>
</dbReference>
<feature type="transmembrane region" description="Helical" evidence="3">
    <location>
        <begin position="12"/>
        <end position="37"/>
    </location>
</feature>
<dbReference type="EMBL" id="MLQQ01000003">
    <property type="protein sequence ID" value="OIJ14894.1"/>
    <property type="molecule type" value="Genomic_DNA"/>
</dbReference>
<dbReference type="AlphaFoldDB" id="A0A1S2LRE0"/>
<evidence type="ECO:0000256" key="2">
    <source>
        <dbReference type="PIRSR" id="PIRSR605754-1"/>
    </source>
</evidence>
<evidence type="ECO:0000313" key="4">
    <source>
        <dbReference type="EMBL" id="OIJ14894.1"/>
    </source>
</evidence>